<dbReference type="InterPro" id="IPR003807">
    <property type="entry name" value="DUF202"/>
</dbReference>
<proteinExistence type="predicted"/>
<name>A0A5N0V0B7_9PSEU</name>
<dbReference type="PANTHER" id="PTHR34187">
    <property type="entry name" value="FGR18P"/>
    <property type="match status" value="1"/>
</dbReference>
<evidence type="ECO:0000313" key="8">
    <source>
        <dbReference type="EMBL" id="KAA9159750.1"/>
    </source>
</evidence>
<keyword evidence="9" id="KW-1185">Reference proteome</keyword>
<evidence type="ECO:0000313" key="9">
    <source>
        <dbReference type="Proteomes" id="UP000319769"/>
    </source>
</evidence>
<reference evidence="8" key="1">
    <citation type="submission" date="2019-09" db="EMBL/GenBank/DDBJ databases">
        <authorList>
            <person name="Teo W.F.A."/>
            <person name="Duangmal K."/>
        </authorList>
    </citation>
    <scope>NUCLEOTIDE SEQUENCE [LARGE SCALE GENOMIC DNA]</scope>
    <source>
        <strain evidence="8">K81G1</strain>
    </source>
</reference>
<dbReference type="OrthoDB" id="582337at2"/>
<feature type="domain" description="DUF202" evidence="7">
    <location>
        <begin position="21"/>
        <end position="88"/>
    </location>
</feature>
<feature type="transmembrane region" description="Helical" evidence="6">
    <location>
        <begin position="99"/>
        <end position="121"/>
    </location>
</feature>
<comment type="caution">
    <text evidence="8">The sequence shown here is derived from an EMBL/GenBank/DDBJ whole genome shotgun (WGS) entry which is preliminary data.</text>
</comment>
<keyword evidence="4 6" id="KW-1133">Transmembrane helix</keyword>
<organism evidence="8 9">
    <name type="scientific">Amycolatopsis acidicola</name>
    <dbReference type="NCBI Taxonomy" id="2596893"/>
    <lineage>
        <taxon>Bacteria</taxon>
        <taxon>Bacillati</taxon>
        <taxon>Actinomycetota</taxon>
        <taxon>Actinomycetes</taxon>
        <taxon>Pseudonocardiales</taxon>
        <taxon>Pseudonocardiaceae</taxon>
        <taxon>Amycolatopsis</taxon>
    </lineage>
</organism>
<dbReference type="InterPro" id="IPR052053">
    <property type="entry name" value="IM_YidH-like"/>
</dbReference>
<dbReference type="AlphaFoldDB" id="A0A5N0V0B7"/>
<dbReference type="Proteomes" id="UP000319769">
    <property type="component" value="Unassembled WGS sequence"/>
</dbReference>
<evidence type="ECO:0000256" key="5">
    <source>
        <dbReference type="ARBA" id="ARBA00023136"/>
    </source>
</evidence>
<evidence type="ECO:0000256" key="2">
    <source>
        <dbReference type="ARBA" id="ARBA00022475"/>
    </source>
</evidence>
<protein>
    <submittedName>
        <fullName evidence="8">DUF202 domain-containing protein</fullName>
    </submittedName>
</protein>
<comment type="subcellular location">
    <subcellularLocation>
        <location evidence="1">Cell membrane</location>
        <topology evidence="1">Multi-pass membrane protein</topology>
    </subcellularLocation>
</comment>
<evidence type="ECO:0000259" key="7">
    <source>
        <dbReference type="Pfam" id="PF02656"/>
    </source>
</evidence>
<gene>
    <name evidence="8" type="ORF">FPZ12_019155</name>
</gene>
<accession>A0A5N0V0B7</accession>
<evidence type="ECO:0000256" key="4">
    <source>
        <dbReference type="ARBA" id="ARBA00022989"/>
    </source>
</evidence>
<sequence length="124" mass="13700">MHDESGRRPHWYEEGEEPDYRFTLANERTFLAWLRTGLALLAGAVALAQFVPAFAIPGLRTGLAALLAVTGTLLSAFAYRRWAHVQRAMRHGRPLPMTWLPFVIGWSAALAGAVVLVLVLAHPK</sequence>
<feature type="transmembrane region" description="Helical" evidence="6">
    <location>
        <begin position="30"/>
        <end position="56"/>
    </location>
</feature>
<keyword evidence="5 6" id="KW-0472">Membrane</keyword>
<evidence type="ECO:0000256" key="3">
    <source>
        <dbReference type="ARBA" id="ARBA00022692"/>
    </source>
</evidence>
<dbReference type="Pfam" id="PF02656">
    <property type="entry name" value="DUF202"/>
    <property type="match status" value="1"/>
</dbReference>
<evidence type="ECO:0000256" key="6">
    <source>
        <dbReference type="SAM" id="Phobius"/>
    </source>
</evidence>
<feature type="transmembrane region" description="Helical" evidence="6">
    <location>
        <begin position="62"/>
        <end position="79"/>
    </location>
</feature>
<dbReference type="PANTHER" id="PTHR34187:SF2">
    <property type="entry name" value="DUF202 DOMAIN-CONTAINING PROTEIN"/>
    <property type="match status" value="1"/>
</dbReference>
<dbReference type="EMBL" id="VMNW02000027">
    <property type="protein sequence ID" value="KAA9159750.1"/>
    <property type="molecule type" value="Genomic_DNA"/>
</dbReference>
<evidence type="ECO:0000256" key="1">
    <source>
        <dbReference type="ARBA" id="ARBA00004651"/>
    </source>
</evidence>
<dbReference type="RefSeq" id="WP_144746860.1">
    <property type="nucleotide sequence ID" value="NZ_VMNW02000027.1"/>
</dbReference>
<dbReference type="GO" id="GO:0005886">
    <property type="term" value="C:plasma membrane"/>
    <property type="evidence" value="ECO:0007669"/>
    <property type="project" value="UniProtKB-SubCell"/>
</dbReference>
<keyword evidence="2" id="KW-1003">Cell membrane</keyword>
<keyword evidence="3 6" id="KW-0812">Transmembrane</keyword>